<keyword evidence="5" id="KW-1185">Reference proteome</keyword>
<reference evidence="4 5" key="1">
    <citation type="journal article" date="2018" name="Mol. Plant">
        <title>The genome of Artemisia annua provides insight into the evolution of Asteraceae family and artemisinin biosynthesis.</title>
        <authorList>
            <person name="Shen Q."/>
            <person name="Zhang L."/>
            <person name="Liao Z."/>
            <person name="Wang S."/>
            <person name="Yan T."/>
            <person name="Shi P."/>
            <person name="Liu M."/>
            <person name="Fu X."/>
            <person name="Pan Q."/>
            <person name="Wang Y."/>
            <person name="Lv Z."/>
            <person name="Lu X."/>
            <person name="Zhang F."/>
            <person name="Jiang W."/>
            <person name="Ma Y."/>
            <person name="Chen M."/>
            <person name="Hao X."/>
            <person name="Li L."/>
            <person name="Tang Y."/>
            <person name="Lv G."/>
            <person name="Zhou Y."/>
            <person name="Sun X."/>
            <person name="Brodelius P.E."/>
            <person name="Rose J.K.C."/>
            <person name="Tang K."/>
        </authorList>
    </citation>
    <scope>NUCLEOTIDE SEQUENCE [LARGE SCALE GENOMIC DNA]</scope>
    <source>
        <strain evidence="5">cv. Huhao1</strain>
        <tissue evidence="4">Leaf</tissue>
    </source>
</reference>
<evidence type="ECO:0000259" key="3">
    <source>
        <dbReference type="PROSITE" id="PS50014"/>
    </source>
</evidence>
<dbReference type="InterPro" id="IPR051831">
    <property type="entry name" value="Bromodomain_contain_prot"/>
</dbReference>
<dbReference type="PANTHER" id="PTHR22881">
    <property type="entry name" value="BROMODOMAIN CONTAINING PROTEIN"/>
    <property type="match status" value="1"/>
</dbReference>
<evidence type="ECO:0000313" key="5">
    <source>
        <dbReference type="Proteomes" id="UP000245207"/>
    </source>
</evidence>
<dbReference type="EMBL" id="PKPP01003249">
    <property type="protein sequence ID" value="PWA70395.1"/>
    <property type="molecule type" value="Genomic_DNA"/>
</dbReference>
<dbReference type="CDD" id="cd04369">
    <property type="entry name" value="Bromodomain"/>
    <property type="match status" value="1"/>
</dbReference>
<dbReference type="OrthoDB" id="21449at2759"/>
<name>A0A2U1NA56_ARTAN</name>
<feature type="domain" description="Bromo" evidence="3">
    <location>
        <begin position="1"/>
        <end position="38"/>
    </location>
</feature>
<sequence>MRAKLHEGLYTSLEQFEHDVYLISWNAMHFNSSGTIFFRQAHGIHKLAKRVFHVLRTSPETFELEFEGTGKDLSEDPKMDLISSHDGKECDSIEVDQRSTYKPPLDLNNDKCSKSLIHLHQHMQVLKDALPPHNKLVGSFYETKKFATDLGLPCEKIDCCIIGCMSYCGEEDEERNRYREENQKVQGTRDREEVLTIQGIVPEKEEETN</sequence>
<dbReference type="Pfam" id="PF00439">
    <property type="entry name" value="Bromodomain"/>
    <property type="match status" value="1"/>
</dbReference>
<organism evidence="4 5">
    <name type="scientific">Artemisia annua</name>
    <name type="common">Sweet wormwood</name>
    <dbReference type="NCBI Taxonomy" id="35608"/>
    <lineage>
        <taxon>Eukaryota</taxon>
        <taxon>Viridiplantae</taxon>
        <taxon>Streptophyta</taxon>
        <taxon>Embryophyta</taxon>
        <taxon>Tracheophyta</taxon>
        <taxon>Spermatophyta</taxon>
        <taxon>Magnoliopsida</taxon>
        <taxon>eudicotyledons</taxon>
        <taxon>Gunneridae</taxon>
        <taxon>Pentapetalae</taxon>
        <taxon>asterids</taxon>
        <taxon>campanulids</taxon>
        <taxon>Asterales</taxon>
        <taxon>Asteraceae</taxon>
        <taxon>Asteroideae</taxon>
        <taxon>Anthemideae</taxon>
        <taxon>Artemisiinae</taxon>
        <taxon>Artemisia</taxon>
    </lineage>
</organism>
<dbReference type="SUPFAM" id="SSF47370">
    <property type="entry name" value="Bromodomain"/>
    <property type="match status" value="1"/>
</dbReference>
<comment type="caution">
    <text evidence="4">The sequence shown here is derived from an EMBL/GenBank/DDBJ whole genome shotgun (WGS) entry which is preliminary data.</text>
</comment>
<evidence type="ECO:0000256" key="2">
    <source>
        <dbReference type="PROSITE-ProRule" id="PRU00035"/>
    </source>
</evidence>
<protein>
    <submittedName>
        <fullName evidence="4">Bromodomain-containing protein</fullName>
    </submittedName>
</protein>
<dbReference type="AlphaFoldDB" id="A0A2U1NA56"/>
<dbReference type="PROSITE" id="PS50014">
    <property type="entry name" value="BROMODOMAIN_2"/>
    <property type="match status" value="1"/>
</dbReference>
<proteinExistence type="predicted"/>
<evidence type="ECO:0000313" key="4">
    <source>
        <dbReference type="EMBL" id="PWA70395.1"/>
    </source>
</evidence>
<dbReference type="PANTHER" id="PTHR22881:SF26">
    <property type="entry name" value="BROMODOMAIN CONTAINING PROTEIN, EXPRESSED"/>
    <property type="match status" value="1"/>
</dbReference>
<evidence type="ECO:0000256" key="1">
    <source>
        <dbReference type="ARBA" id="ARBA00023117"/>
    </source>
</evidence>
<gene>
    <name evidence="4" type="ORF">CTI12_AA289380</name>
</gene>
<dbReference type="InterPro" id="IPR036427">
    <property type="entry name" value="Bromodomain-like_sf"/>
</dbReference>
<dbReference type="Proteomes" id="UP000245207">
    <property type="component" value="Unassembled WGS sequence"/>
</dbReference>
<dbReference type="STRING" id="35608.A0A2U1NA56"/>
<dbReference type="Gene3D" id="1.20.920.10">
    <property type="entry name" value="Bromodomain-like"/>
    <property type="match status" value="1"/>
</dbReference>
<keyword evidence="1 2" id="KW-0103">Bromodomain</keyword>
<accession>A0A2U1NA56</accession>
<dbReference type="InterPro" id="IPR001487">
    <property type="entry name" value="Bromodomain"/>
</dbReference>